<evidence type="ECO:0000313" key="1">
    <source>
        <dbReference type="EMBL" id="MBB6123243.1"/>
    </source>
</evidence>
<reference evidence="1 2" key="1">
    <citation type="submission" date="2020-08" db="EMBL/GenBank/DDBJ databases">
        <title>Genomic Encyclopedia of Type Strains, Phase IV (KMG-IV): sequencing the most valuable type-strain genomes for metagenomic binning, comparative biology and taxonomic classification.</title>
        <authorList>
            <person name="Goeker M."/>
        </authorList>
    </citation>
    <scope>NUCLEOTIDE SEQUENCE [LARGE SCALE GENOMIC DNA]</scope>
    <source>
        <strain evidence="1 2">DSM 102255</strain>
    </source>
</reference>
<name>A0A841IX55_9SPHN</name>
<evidence type="ECO:0000313" key="2">
    <source>
        <dbReference type="Proteomes" id="UP000552700"/>
    </source>
</evidence>
<dbReference type="Proteomes" id="UP000552700">
    <property type="component" value="Unassembled WGS sequence"/>
</dbReference>
<dbReference type="EMBL" id="JACIJP010000001">
    <property type="protein sequence ID" value="MBB6123243.1"/>
    <property type="molecule type" value="Genomic_DNA"/>
</dbReference>
<protein>
    <submittedName>
        <fullName evidence="1">Uncharacterized protein</fullName>
    </submittedName>
</protein>
<comment type="caution">
    <text evidence="1">The sequence shown here is derived from an EMBL/GenBank/DDBJ whole genome shotgun (WGS) entry which is preliminary data.</text>
</comment>
<organism evidence="1 2">
    <name type="scientific">Sphingobium subterraneum</name>
    <dbReference type="NCBI Taxonomy" id="627688"/>
    <lineage>
        <taxon>Bacteria</taxon>
        <taxon>Pseudomonadati</taxon>
        <taxon>Pseudomonadota</taxon>
        <taxon>Alphaproteobacteria</taxon>
        <taxon>Sphingomonadales</taxon>
        <taxon>Sphingomonadaceae</taxon>
        <taxon>Sphingobium</taxon>
    </lineage>
</organism>
<keyword evidence="2" id="KW-1185">Reference proteome</keyword>
<accession>A0A841IX55</accession>
<sequence>MTDFQTCKACKETKPVSAFERLASGSHRGSCMVCRAAAATTRVTAAAQKRDAHATVVSDARYRLRQEIKDDLWTALHTGRSRRAPLVIREKSEGSHRIRLRDGTGYISVAELSCRCLEREALFRATKACKSHADTPRFTRVLEQGNAGLERTRTMHALGRQAESTLTCITEVEPIELDPFADAFADWSPGYTTDPASSLAYA</sequence>
<gene>
    <name evidence="1" type="ORF">FHS92_000950</name>
</gene>
<proteinExistence type="predicted"/>
<dbReference type="AlphaFoldDB" id="A0A841IX55"/>